<sequence length="117" mass="12961">MNTLYRIAEPADWQQAQQTGFFASADLPAEGFIHLSERQQVVETANRYYRGRAGLLLLVLDEALIVAAGVRVEREWVPARQQHFAHAFGPVPAAAVVQVLDFMPTGEGNFELPIGLK</sequence>
<evidence type="ECO:0000313" key="2">
    <source>
        <dbReference type="Proteomes" id="UP000282184"/>
    </source>
</evidence>
<dbReference type="AlphaFoldDB" id="A0A3S0H547"/>
<dbReference type="Proteomes" id="UP000282184">
    <property type="component" value="Unassembled WGS sequence"/>
</dbReference>
<name>A0A3S0H547_9BACT</name>
<proteinExistence type="predicted"/>
<accession>A0A3S0H547</accession>
<dbReference type="RefSeq" id="WP_126694460.1">
    <property type="nucleotide sequence ID" value="NZ_RXOF01000010.1"/>
</dbReference>
<protein>
    <submittedName>
        <fullName evidence="1">DUF952 domain-containing protein</fullName>
    </submittedName>
</protein>
<dbReference type="SUPFAM" id="SSF56399">
    <property type="entry name" value="ADP-ribosylation"/>
    <property type="match status" value="1"/>
</dbReference>
<dbReference type="EMBL" id="RXOF01000010">
    <property type="protein sequence ID" value="RTQ48218.1"/>
    <property type="molecule type" value="Genomic_DNA"/>
</dbReference>
<dbReference type="PANTHER" id="PTHR34129">
    <property type="entry name" value="BLR1139 PROTEIN"/>
    <property type="match status" value="1"/>
</dbReference>
<organism evidence="1 2">
    <name type="scientific">Hymenobacter gummosus</name>
    <dbReference type="NCBI Taxonomy" id="1776032"/>
    <lineage>
        <taxon>Bacteria</taxon>
        <taxon>Pseudomonadati</taxon>
        <taxon>Bacteroidota</taxon>
        <taxon>Cytophagia</taxon>
        <taxon>Cytophagales</taxon>
        <taxon>Hymenobacteraceae</taxon>
        <taxon>Hymenobacter</taxon>
    </lineage>
</organism>
<dbReference type="Gene3D" id="3.20.170.20">
    <property type="entry name" value="Protein of unknown function DUF952"/>
    <property type="match status" value="1"/>
</dbReference>
<comment type="caution">
    <text evidence="1">The sequence shown here is derived from an EMBL/GenBank/DDBJ whole genome shotgun (WGS) entry which is preliminary data.</text>
</comment>
<keyword evidence="2" id="KW-1185">Reference proteome</keyword>
<dbReference type="InterPro" id="IPR009297">
    <property type="entry name" value="DUF952"/>
</dbReference>
<dbReference type="PANTHER" id="PTHR34129:SF1">
    <property type="entry name" value="DUF952 DOMAIN-CONTAINING PROTEIN"/>
    <property type="match status" value="1"/>
</dbReference>
<evidence type="ECO:0000313" key="1">
    <source>
        <dbReference type="EMBL" id="RTQ48218.1"/>
    </source>
</evidence>
<gene>
    <name evidence="1" type="ORF">EJV47_17470</name>
</gene>
<dbReference type="OrthoDB" id="5638018at2"/>
<reference evidence="1 2" key="1">
    <citation type="submission" date="2018-12" db="EMBL/GenBank/DDBJ databases">
        <title>Hymenobacter gummosus sp. nov., isolated from a spring.</title>
        <authorList>
            <person name="Nie L."/>
        </authorList>
    </citation>
    <scope>NUCLEOTIDE SEQUENCE [LARGE SCALE GENOMIC DNA]</scope>
    <source>
        <strain evidence="1 2">KCTC 52166</strain>
    </source>
</reference>
<dbReference type="Pfam" id="PF06108">
    <property type="entry name" value="DUF952"/>
    <property type="match status" value="1"/>
</dbReference>